<sequence length="760" mass="82438">MPLLWISIAFVTGVVASLFLPIFWPVVAAIGIVFFLAAFLESRLLNRFAVYAQWRKNIPIPVCLLWAVLLGGMVRGEMGSPGFTPGDLAFYNGTDGVLIRAMASQPSESHDKSTLLTVTAKEISTDGISFTPVRGDAVILLPAGCVYKYGDQLEIQGKLETPPENNDFSYRQYLENRGVFSYLSYPQVKTIGINSGHPLMAVIFNARDRIAVTTGKIIPQPEAAFLSGMLVGRDELIPDGLKDAFQNTGTSHLVAISGFNITILSALILALTSRLFSKTWSVITAILLLGLYSVMAGASPSVIRAALMGILAIIGRSIGRTRTAVNSLGIAGGVMVLVNPLILRDIGFQLSVAATAGILLIGSPLNDRFVERASGLIHSEEANTLIRGLSESVIITLSAQLATLPFLLFHFHKYPIIGLLVNPIVLPVQPAAMVLGGLAVLSGIVFLPLGTLVGLAAWIPLAFTTKMIELFSTLSHSGTVNIHLELWQAALLSFLILTAVFVKRGWMELFKRYAYWGLCIVLFAFLVINLDTLYLSPDGRLHIWVFRQASDLSVFIQSPGGQKLLVTNRPGDKDLIAFLDRRLPFFHKKIDAVILPNPTSTTTVSLGESVDHYKPGWIFTNPEAGGGRVQSKIVTELADSGLITRMLDAGNQFDLGRGALLQILQSDDKGSRMELAWGKERIDIQYGNPSLDHIIGKPPAGPIDIFLMDHMEKIPEEVPGTILLSSVFQTSGITIPDGGWMEIRSDGNQLDILEKTNAGS</sequence>
<dbReference type="Pfam" id="PF03772">
    <property type="entry name" value="Competence"/>
    <property type="match status" value="1"/>
</dbReference>
<dbReference type="PATRIC" id="fig|229920.5.peg.2141"/>
<dbReference type="Proteomes" id="UP000050430">
    <property type="component" value="Unassembled WGS sequence"/>
</dbReference>
<feature type="transmembrane region" description="Helical" evidence="6">
    <location>
        <begin position="325"/>
        <end position="342"/>
    </location>
</feature>
<feature type="transmembrane region" description="Helical" evidence="6">
    <location>
        <begin position="279"/>
        <end position="295"/>
    </location>
</feature>
<evidence type="ECO:0008006" key="11">
    <source>
        <dbReference type="Google" id="ProtNLM"/>
    </source>
</evidence>
<dbReference type="Pfam" id="PF13567">
    <property type="entry name" value="DUF4131"/>
    <property type="match status" value="1"/>
</dbReference>
<evidence type="ECO:0000259" key="7">
    <source>
        <dbReference type="Pfam" id="PF03772"/>
    </source>
</evidence>
<evidence type="ECO:0000256" key="6">
    <source>
        <dbReference type="SAM" id="Phobius"/>
    </source>
</evidence>
<keyword evidence="3 6" id="KW-0812">Transmembrane</keyword>
<dbReference type="PANTHER" id="PTHR30619">
    <property type="entry name" value="DNA INTERNALIZATION/COMPETENCE PROTEIN COMEC/REC2"/>
    <property type="match status" value="1"/>
</dbReference>
<evidence type="ECO:0000256" key="1">
    <source>
        <dbReference type="ARBA" id="ARBA00004651"/>
    </source>
</evidence>
<protein>
    <recommendedName>
        <fullName evidence="11">ComEC/Rec2-related protein domain-containing protein</fullName>
    </recommendedName>
</protein>
<feature type="transmembrane region" description="Helical" evidence="6">
    <location>
        <begin position="253"/>
        <end position="272"/>
    </location>
</feature>
<dbReference type="PANTHER" id="PTHR30619:SF1">
    <property type="entry name" value="RECOMBINATION PROTEIN 2"/>
    <property type="match status" value="1"/>
</dbReference>
<dbReference type="InterPro" id="IPR052159">
    <property type="entry name" value="Competence_DNA_uptake"/>
</dbReference>
<name>A0A0P6XD58_9CHLR</name>
<evidence type="ECO:0000256" key="2">
    <source>
        <dbReference type="ARBA" id="ARBA00022475"/>
    </source>
</evidence>
<evidence type="ECO:0000313" key="10">
    <source>
        <dbReference type="Proteomes" id="UP000050430"/>
    </source>
</evidence>
<dbReference type="InterPro" id="IPR004477">
    <property type="entry name" value="ComEC_N"/>
</dbReference>
<keyword evidence="4 6" id="KW-1133">Transmembrane helix</keyword>
<evidence type="ECO:0000256" key="5">
    <source>
        <dbReference type="ARBA" id="ARBA00023136"/>
    </source>
</evidence>
<dbReference type="OrthoDB" id="9761531at2"/>
<proteinExistence type="predicted"/>
<evidence type="ECO:0000259" key="8">
    <source>
        <dbReference type="Pfam" id="PF13567"/>
    </source>
</evidence>
<feature type="transmembrane region" description="Helical" evidence="6">
    <location>
        <begin position="431"/>
        <end position="463"/>
    </location>
</feature>
<keyword evidence="10" id="KW-1185">Reference proteome</keyword>
<accession>A0A0P6XD58</accession>
<feature type="transmembrane region" description="Helical" evidence="6">
    <location>
        <begin position="514"/>
        <end position="535"/>
    </location>
</feature>
<comment type="caution">
    <text evidence="9">The sequence shown here is derived from an EMBL/GenBank/DDBJ whole genome shotgun (WGS) entry which is preliminary data.</text>
</comment>
<feature type="domain" description="DUF4131" evidence="8">
    <location>
        <begin position="20"/>
        <end position="187"/>
    </location>
</feature>
<keyword evidence="2" id="KW-1003">Cell membrane</keyword>
<comment type="subcellular location">
    <subcellularLocation>
        <location evidence="1">Cell membrane</location>
        <topology evidence="1">Multi-pass membrane protein</topology>
    </subcellularLocation>
</comment>
<dbReference type="AlphaFoldDB" id="A0A0P6XD58"/>
<dbReference type="InterPro" id="IPR025405">
    <property type="entry name" value="DUF4131"/>
</dbReference>
<organism evidence="9 10">
    <name type="scientific">Leptolinea tardivitalis</name>
    <dbReference type="NCBI Taxonomy" id="229920"/>
    <lineage>
        <taxon>Bacteria</taxon>
        <taxon>Bacillati</taxon>
        <taxon>Chloroflexota</taxon>
        <taxon>Anaerolineae</taxon>
        <taxon>Anaerolineales</taxon>
        <taxon>Anaerolineaceae</taxon>
        <taxon>Leptolinea</taxon>
    </lineage>
</organism>
<dbReference type="STRING" id="229920.ADM99_02580"/>
<evidence type="ECO:0000313" key="9">
    <source>
        <dbReference type="EMBL" id="KPL73149.1"/>
    </source>
</evidence>
<evidence type="ECO:0000256" key="4">
    <source>
        <dbReference type="ARBA" id="ARBA00022989"/>
    </source>
</evidence>
<dbReference type="RefSeq" id="WP_062421532.1">
    <property type="nucleotide sequence ID" value="NZ_BBYA01000009.1"/>
</dbReference>
<keyword evidence="5 6" id="KW-0472">Membrane</keyword>
<dbReference type="GO" id="GO:0005886">
    <property type="term" value="C:plasma membrane"/>
    <property type="evidence" value="ECO:0007669"/>
    <property type="project" value="UniProtKB-SubCell"/>
</dbReference>
<feature type="domain" description="ComEC/Rec2-related protein" evidence="7">
    <location>
        <begin position="229"/>
        <end position="503"/>
    </location>
</feature>
<dbReference type="EMBL" id="LGCK01000006">
    <property type="protein sequence ID" value="KPL73149.1"/>
    <property type="molecule type" value="Genomic_DNA"/>
</dbReference>
<dbReference type="NCBIfam" id="TIGR00360">
    <property type="entry name" value="ComEC_N-term"/>
    <property type="match status" value="1"/>
</dbReference>
<reference evidence="9 10" key="1">
    <citation type="submission" date="2015-07" db="EMBL/GenBank/DDBJ databases">
        <title>Genome sequence of Leptolinea tardivitalis DSM 16556.</title>
        <authorList>
            <person name="Hemp J."/>
            <person name="Ward L.M."/>
            <person name="Pace L.A."/>
            <person name="Fischer W.W."/>
        </authorList>
    </citation>
    <scope>NUCLEOTIDE SEQUENCE [LARGE SCALE GENOMIC DNA]</scope>
    <source>
        <strain evidence="9 10">YMTK-2</strain>
    </source>
</reference>
<feature type="transmembrane region" description="Helical" evidence="6">
    <location>
        <begin position="484"/>
        <end position="502"/>
    </location>
</feature>
<evidence type="ECO:0000256" key="3">
    <source>
        <dbReference type="ARBA" id="ARBA00022692"/>
    </source>
</evidence>
<feature type="transmembrane region" description="Helical" evidence="6">
    <location>
        <begin position="26"/>
        <end position="45"/>
    </location>
</feature>
<gene>
    <name evidence="9" type="ORF">ADM99_02580</name>
</gene>